<dbReference type="InterPro" id="IPR026506">
    <property type="entry name" value="GDPGP"/>
</dbReference>
<keyword evidence="10" id="KW-0548">Nucleotidyltransferase</keyword>
<evidence type="ECO:0000256" key="12">
    <source>
        <dbReference type="ARBA" id="ARBA00022801"/>
    </source>
</evidence>
<evidence type="ECO:0000256" key="10">
    <source>
        <dbReference type="ARBA" id="ARBA00022695"/>
    </source>
</evidence>
<dbReference type="InterPro" id="IPR058865">
    <property type="entry name" value="GDPGP1_C"/>
</dbReference>
<dbReference type="Pfam" id="PF26216">
    <property type="entry name" value="GDPGP1_C"/>
    <property type="match status" value="1"/>
</dbReference>
<dbReference type="Proteomes" id="UP000887540">
    <property type="component" value="Unplaced"/>
</dbReference>
<dbReference type="GO" id="GO:0080048">
    <property type="term" value="F:GDP-D-glucose phosphorylase activity"/>
    <property type="evidence" value="ECO:0007669"/>
    <property type="project" value="UniProtKB-EC"/>
</dbReference>
<keyword evidence="8" id="KW-0344">Guanine-nucleotide releasing factor</keyword>
<proteinExistence type="inferred from homology"/>
<evidence type="ECO:0000256" key="2">
    <source>
        <dbReference type="ARBA" id="ARBA00003049"/>
    </source>
</evidence>
<dbReference type="GO" id="GO:0000166">
    <property type="term" value="F:nucleotide binding"/>
    <property type="evidence" value="ECO:0007669"/>
    <property type="project" value="UniProtKB-KW"/>
</dbReference>
<keyword evidence="11" id="KW-0547">Nucleotide-binding</keyword>
<dbReference type="AlphaFoldDB" id="A0A914C8J3"/>
<evidence type="ECO:0000256" key="3">
    <source>
        <dbReference type="ARBA" id="ARBA00004496"/>
    </source>
</evidence>
<evidence type="ECO:0000256" key="9">
    <source>
        <dbReference type="ARBA" id="ARBA00022679"/>
    </source>
</evidence>
<evidence type="ECO:0000256" key="11">
    <source>
        <dbReference type="ARBA" id="ARBA00022741"/>
    </source>
</evidence>
<dbReference type="InterPro" id="IPR058866">
    <property type="entry name" value="GDPGP1_N"/>
</dbReference>
<dbReference type="GO" id="GO:0016787">
    <property type="term" value="F:hydrolase activity"/>
    <property type="evidence" value="ECO:0007669"/>
    <property type="project" value="UniProtKB-KW"/>
</dbReference>
<dbReference type="WBParaSite" id="ACRNAN_Path_580.g2180.t1">
    <property type="protein sequence ID" value="ACRNAN_Path_580.g2180.t1"/>
    <property type="gene ID" value="ACRNAN_Path_580.g2180"/>
</dbReference>
<evidence type="ECO:0000256" key="7">
    <source>
        <dbReference type="ARBA" id="ARBA00022490"/>
    </source>
</evidence>
<accession>A0A914C8J3</accession>
<evidence type="ECO:0000256" key="5">
    <source>
        <dbReference type="ARBA" id="ARBA00012507"/>
    </source>
</evidence>
<evidence type="ECO:0000256" key="1">
    <source>
        <dbReference type="ARBA" id="ARBA00000063"/>
    </source>
</evidence>
<comment type="subcellular location">
    <subcellularLocation>
        <location evidence="3">Cytoplasm</location>
    </subcellularLocation>
</comment>
<evidence type="ECO:0000259" key="13">
    <source>
        <dbReference type="Pfam" id="PF26216"/>
    </source>
</evidence>
<feature type="domain" description="GDPGP1-like N-terminal" evidence="14">
    <location>
        <begin position="2"/>
        <end position="138"/>
    </location>
</feature>
<evidence type="ECO:0000256" key="4">
    <source>
        <dbReference type="ARBA" id="ARBA00006451"/>
    </source>
</evidence>
<evidence type="ECO:0000256" key="8">
    <source>
        <dbReference type="ARBA" id="ARBA00022658"/>
    </source>
</evidence>
<feature type="domain" description="GDPGP1-like C-terminal" evidence="13">
    <location>
        <begin position="170"/>
        <end position="290"/>
    </location>
</feature>
<evidence type="ECO:0000313" key="16">
    <source>
        <dbReference type="WBParaSite" id="ACRNAN_Path_580.g2180.t1"/>
    </source>
</evidence>
<dbReference type="GO" id="GO:0005737">
    <property type="term" value="C:cytoplasm"/>
    <property type="evidence" value="ECO:0007669"/>
    <property type="project" value="UniProtKB-SubCell"/>
</dbReference>
<keyword evidence="15" id="KW-1185">Reference proteome</keyword>
<evidence type="ECO:0000259" key="14">
    <source>
        <dbReference type="Pfam" id="PF26217"/>
    </source>
</evidence>
<keyword evidence="7" id="KW-0963">Cytoplasm</keyword>
<dbReference type="GO" id="GO:0005085">
    <property type="term" value="F:guanyl-nucleotide exchange factor activity"/>
    <property type="evidence" value="ECO:0007669"/>
    <property type="project" value="UniProtKB-KW"/>
</dbReference>
<name>A0A914C8J3_9BILA</name>
<keyword evidence="9" id="KW-0808">Transferase</keyword>
<evidence type="ECO:0000256" key="6">
    <source>
        <dbReference type="ARBA" id="ARBA00018857"/>
    </source>
</evidence>
<keyword evidence="12" id="KW-0378">Hydrolase</keyword>
<comment type="function">
    <text evidence="2">Specific and highly efficient GDP-D-glucose phosphorylase regulating the levels of GDP-D-glucose in cells.</text>
</comment>
<dbReference type="Pfam" id="PF26217">
    <property type="entry name" value="GDPGP1_N"/>
    <property type="match status" value="1"/>
</dbReference>
<dbReference type="PANTHER" id="PTHR20884">
    <property type="entry name" value="GDP-D-GLUCOSE PHOSPHORYLASE 1"/>
    <property type="match status" value="1"/>
</dbReference>
<sequence>MYKLLDGNYNLSLQLNTERGSLRRKPMPFRHIKEPFNHLRWNFTKLQPNEILFYLKCNDIPYTDDPVDTHIIAINASPLEKDHILIIPSISRCLPQVLTDVTTRIATDLMLLVEDEKFHILFNSLLGYASVNHLHLHGVFWPYDSDLINRKFQRLWEEVYFIRRPNWFIDILAFQLKHQHDFEGFIRNFTNCVNFLNALNMAHNIFFTRAPPICSDNNVLNEENIPLIVTAYLIPRKSVAGAKPPLNFNPAALELVGCLTSSTFHFFDTITEHNAVRIVEEDSVLEEKFVDKLLKEIESRLKCEKSWNSGLNDIVDDNIERNMLTSHELEELNDSFQ</sequence>
<protein>
    <recommendedName>
        <fullName evidence="6">GDP-D-glucose phosphorylase 1</fullName>
        <ecNumber evidence="5">2.7.7.78</ecNumber>
    </recommendedName>
</protein>
<dbReference type="PANTHER" id="PTHR20884:SF8">
    <property type="entry name" value="GDP-D-GLUCOSE PHOSPHORYLASE 1"/>
    <property type="match status" value="1"/>
</dbReference>
<comment type="catalytic activity">
    <reaction evidence="1">
        <text>GDP-alpha-D-glucose + phosphate = alpha-D-glucose 1-phosphate + GDP + H(+)</text>
        <dbReference type="Rhea" id="RHEA:30387"/>
        <dbReference type="ChEBI" id="CHEBI:15378"/>
        <dbReference type="ChEBI" id="CHEBI:43474"/>
        <dbReference type="ChEBI" id="CHEBI:58189"/>
        <dbReference type="ChEBI" id="CHEBI:58601"/>
        <dbReference type="ChEBI" id="CHEBI:62230"/>
        <dbReference type="EC" id="2.7.7.78"/>
    </reaction>
</comment>
<comment type="similarity">
    <text evidence="4">Belongs to the GDPGP1 family.</text>
</comment>
<dbReference type="GO" id="GO:0006006">
    <property type="term" value="P:glucose metabolic process"/>
    <property type="evidence" value="ECO:0007669"/>
    <property type="project" value="TreeGrafter"/>
</dbReference>
<organism evidence="15 16">
    <name type="scientific">Acrobeloides nanus</name>
    <dbReference type="NCBI Taxonomy" id="290746"/>
    <lineage>
        <taxon>Eukaryota</taxon>
        <taxon>Metazoa</taxon>
        <taxon>Ecdysozoa</taxon>
        <taxon>Nematoda</taxon>
        <taxon>Chromadorea</taxon>
        <taxon>Rhabditida</taxon>
        <taxon>Tylenchina</taxon>
        <taxon>Cephalobomorpha</taxon>
        <taxon>Cephaloboidea</taxon>
        <taxon>Cephalobidae</taxon>
        <taxon>Acrobeloides</taxon>
    </lineage>
</organism>
<evidence type="ECO:0000313" key="15">
    <source>
        <dbReference type="Proteomes" id="UP000887540"/>
    </source>
</evidence>
<dbReference type="EC" id="2.7.7.78" evidence="5"/>
<reference evidence="16" key="1">
    <citation type="submission" date="2022-11" db="UniProtKB">
        <authorList>
            <consortium name="WormBaseParasite"/>
        </authorList>
    </citation>
    <scope>IDENTIFICATION</scope>
</reference>